<dbReference type="GO" id="GO:0022857">
    <property type="term" value="F:transmembrane transporter activity"/>
    <property type="evidence" value="ECO:0007669"/>
    <property type="project" value="InterPro"/>
</dbReference>
<evidence type="ECO:0000256" key="1">
    <source>
        <dbReference type="ARBA" id="ARBA00004651"/>
    </source>
</evidence>
<sequence length="392" mass="41231">MRVIAPGDFGVVTVGSLHAGTRDNVIGDRAVLELNVRAHSPEIRQKLLASIEQIVRAECPASSSPKEPTFEYHAVFPPTNNDAELTGRVHAALEAALGTEHVETMPPATGSEDFSRIPDAFGVPTASGPGAVPAGAAADCQPPSQVRARHHPTLEMGTSESKAEQTATTRFDIVGLLVFMITGALLSNFAVNMTIGMLIVSQQMLQLARPERFDAWHAGLLTLGFAIAVISCIRIGEKLLQRFGPRKPMMWGAMILGLCALLLMQTQLLVGTYVVLALIAYVLFGLGLAFYAMPSTDAALSNLSPAQSGAGAGIYKMASSLGAAIAAAASLAIFTGVMGSGFTTGWIFEMQGIQSNARVRTAGMLTMGFNLLLTLLALLSVALTVPKGRKEG</sequence>
<gene>
    <name evidence="7" type="ORF">FM114_12675</name>
</gene>
<dbReference type="InterPro" id="IPR020846">
    <property type="entry name" value="MFS_dom"/>
</dbReference>
<reference evidence="7 8" key="1">
    <citation type="submission" date="2017-02" db="EMBL/GenBank/DDBJ databases">
        <authorList>
            <person name="Peterson S.W."/>
        </authorList>
    </citation>
    <scope>NUCLEOTIDE SEQUENCE [LARGE SCALE GENOMIC DNA]</scope>
    <source>
        <strain evidence="7 8">LSP_Lj1</strain>
    </source>
</reference>
<dbReference type="SUPFAM" id="SSF103473">
    <property type="entry name" value="MFS general substrate transporter"/>
    <property type="match status" value="1"/>
</dbReference>
<feature type="transmembrane region" description="Helical" evidence="5">
    <location>
        <begin position="314"/>
        <end position="342"/>
    </location>
</feature>
<accession>A0A1R4KB22</accession>
<dbReference type="Proteomes" id="UP000188342">
    <property type="component" value="Unassembled WGS sequence"/>
</dbReference>
<dbReference type="Gene3D" id="1.20.1250.20">
    <property type="entry name" value="MFS general substrate transporter like domains"/>
    <property type="match status" value="1"/>
</dbReference>
<dbReference type="GO" id="GO:0005886">
    <property type="term" value="C:plasma membrane"/>
    <property type="evidence" value="ECO:0007669"/>
    <property type="project" value="UniProtKB-SubCell"/>
</dbReference>
<keyword evidence="2 5" id="KW-0812">Transmembrane</keyword>
<evidence type="ECO:0000313" key="8">
    <source>
        <dbReference type="Proteomes" id="UP000188342"/>
    </source>
</evidence>
<evidence type="ECO:0000259" key="6">
    <source>
        <dbReference type="PROSITE" id="PS50850"/>
    </source>
</evidence>
<feature type="transmembrane region" description="Helical" evidence="5">
    <location>
        <begin position="270"/>
        <end position="293"/>
    </location>
</feature>
<dbReference type="EMBL" id="FUKQ01000047">
    <property type="protein sequence ID" value="SJN41342.1"/>
    <property type="molecule type" value="Genomic_DNA"/>
</dbReference>
<dbReference type="InterPro" id="IPR036259">
    <property type="entry name" value="MFS_trans_sf"/>
</dbReference>
<dbReference type="Pfam" id="PF07690">
    <property type="entry name" value="MFS_1"/>
    <property type="match status" value="1"/>
</dbReference>
<dbReference type="InterPro" id="IPR011701">
    <property type="entry name" value="MFS"/>
</dbReference>
<proteinExistence type="predicted"/>
<feature type="transmembrane region" description="Helical" evidence="5">
    <location>
        <begin position="248"/>
        <end position="264"/>
    </location>
</feature>
<comment type="subcellular location">
    <subcellularLocation>
        <location evidence="1">Cell membrane</location>
        <topology evidence="1">Multi-pass membrane protein</topology>
    </subcellularLocation>
</comment>
<dbReference type="InterPro" id="IPR017439">
    <property type="entry name" value="Amidohydrolase"/>
</dbReference>
<evidence type="ECO:0000256" key="2">
    <source>
        <dbReference type="ARBA" id="ARBA00022692"/>
    </source>
</evidence>
<feature type="transmembrane region" description="Helical" evidence="5">
    <location>
        <begin position="173"/>
        <end position="195"/>
    </location>
</feature>
<evidence type="ECO:0000256" key="5">
    <source>
        <dbReference type="SAM" id="Phobius"/>
    </source>
</evidence>
<dbReference type="RefSeq" id="WP_256763862.1">
    <property type="nucleotide sequence ID" value="NZ_FUKQ01000047.1"/>
</dbReference>
<organism evidence="7 8">
    <name type="scientific">Luteococcus japonicus LSP_Lj1</name>
    <dbReference type="NCBI Taxonomy" id="1255658"/>
    <lineage>
        <taxon>Bacteria</taxon>
        <taxon>Bacillati</taxon>
        <taxon>Actinomycetota</taxon>
        <taxon>Actinomycetes</taxon>
        <taxon>Propionibacteriales</taxon>
        <taxon>Propionibacteriaceae</taxon>
        <taxon>Luteococcus</taxon>
    </lineage>
</organism>
<protein>
    <submittedName>
        <fullName evidence="7">Peptidase M20D, amidohydrolase</fullName>
    </submittedName>
</protein>
<dbReference type="PANTHER" id="PTHR11014:SF63">
    <property type="entry name" value="METALLOPEPTIDASE, PUTATIVE (AFU_ORTHOLOGUE AFUA_6G09600)-RELATED"/>
    <property type="match status" value="1"/>
</dbReference>
<keyword evidence="3 5" id="KW-1133">Transmembrane helix</keyword>
<evidence type="ECO:0000256" key="3">
    <source>
        <dbReference type="ARBA" id="ARBA00022989"/>
    </source>
</evidence>
<feature type="transmembrane region" description="Helical" evidence="5">
    <location>
        <begin position="362"/>
        <end position="385"/>
    </location>
</feature>
<dbReference type="SUPFAM" id="SSF55031">
    <property type="entry name" value="Bacterial exopeptidase dimerisation domain"/>
    <property type="match status" value="1"/>
</dbReference>
<feature type="domain" description="Major facilitator superfamily (MFS) profile" evidence="6">
    <location>
        <begin position="176"/>
        <end position="392"/>
    </location>
</feature>
<keyword evidence="7" id="KW-0378">Hydrolase</keyword>
<dbReference type="GO" id="GO:0016787">
    <property type="term" value="F:hydrolase activity"/>
    <property type="evidence" value="ECO:0007669"/>
    <property type="project" value="UniProtKB-KW"/>
</dbReference>
<dbReference type="PROSITE" id="PS50850">
    <property type="entry name" value="MFS"/>
    <property type="match status" value="1"/>
</dbReference>
<evidence type="ECO:0000256" key="4">
    <source>
        <dbReference type="ARBA" id="ARBA00023136"/>
    </source>
</evidence>
<dbReference type="STRING" id="1255658.FM114_12675"/>
<keyword evidence="4 5" id="KW-0472">Membrane</keyword>
<dbReference type="Gene3D" id="3.40.630.10">
    <property type="entry name" value="Zn peptidases"/>
    <property type="match status" value="1"/>
</dbReference>
<dbReference type="PANTHER" id="PTHR11014">
    <property type="entry name" value="PEPTIDASE M20 FAMILY MEMBER"/>
    <property type="match status" value="1"/>
</dbReference>
<dbReference type="InterPro" id="IPR036264">
    <property type="entry name" value="Bact_exopeptidase_dim_dom"/>
</dbReference>
<feature type="transmembrane region" description="Helical" evidence="5">
    <location>
        <begin position="215"/>
        <end position="236"/>
    </location>
</feature>
<dbReference type="Gene3D" id="3.30.70.360">
    <property type="match status" value="1"/>
</dbReference>
<keyword evidence="8" id="KW-1185">Reference proteome</keyword>
<name>A0A1R4KB22_9ACTN</name>
<evidence type="ECO:0000313" key="7">
    <source>
        <dbReference type="EMBL" id="SJN41342.1"/>
    </source>
</evidence>
<dbReference type="AlphaFoldDB" id="A0A1R4KB22"/>